<dbReference type="RefSeq" id="WP_141277633.1">
    <property type="nucleotide sequence ID" value="NZ_BAAARZ010000001.1"/>
</dbReference>
<dbReference type="GO" id="GO:0008757">
    <property type="term" value="F:S-adenosylmethionine-dependent methyltransferase activity"/>
    <property type="evidence" value="ECO:0007669"/>
    <property type="project" value="InterPro"/>
</dbReference>
<accession>A0A4Y3WJD4</accession>
<dbReference type="InterPro" id="IPR013216">
    <property type="entry name" value="Methyltransf_11"/>
</dbReference>
<dbReference type="InterPro" id="IPR029063">
    <property type="entry name" value="SAM-dependent_MTases_sf"/>
</dbReference>
<dbReference type="OrthoDB" id="3579510at2"/>
<keyword evidence="3" id="KW-1185">Reference proteome</keyword>
<proteinExistence type="predicted"/>
<evidence type="ECO:0000313" key="3">
    <source>
        <dbReference type="Proteomes" id="UP000320338"/>
    </source>
</evidence>
<evidence type="ECO:0000313" key="2">
    <source>
        <dbReference type="EMBL" id="GEC19047.1"/>
    </source>
</evidence>
<dbReference type="Pfam" id="PF08241">
    <property type="entry name" value="Methyltransf_11"/>
    <property type="match status" value="1"/>
</dbReference>
<feature type="domain" description="Methyltransferase type 11" evidence="1">
    <location>
        <begin position="30"/>
        <end position="80"/>
    </location>
</feature>
<dbReference type="Proteomes" id="UP000320338">
    <property type="component" value="Unassembled WGS sequence"/>
</dbReference>
<reference evidence="2 3" key="1">
    <citation type="submission" date="2019-06" db="EMBL/GenBank/DDBJ databases">
        <title>Whole genome shotgun sequence of Pseudonocardia hydrocarbonoxydans NBRC 14498.</title>
        <authorList>
            <person name="Hosoyama A."/>
            <person name="Uohara A."/>
            <person name="Ohji S."/>
            <person name="Ichikawa N."/>
        </authorList>
    </citation>
    <scope>NUCLEOTIDE SEQUENCE [LARGE SCALE GENOMIC DNA]</scope>
    <source>
        <strain evidence="2 3">NBRC 14498</strain>
    </source>
</reference>
<comment type="caution">
    <text evidence="2">The sequence shown here is derived from an EMBL/GenBank/DDBJ whole genome shotgun (WGS) entry which is preliminary data.</text>
</comment>
<name>A0A4Y3WJD4_9PSEU</name>
<gene>
    <name evidence="2" type="ORF">PHY01_13300</name>
</gene>
<dbReference type="Gene3D" id="3.40.50.150">
    <property type="entry name" value="Vaccinia Virus protein VP39"/>
    <property type="match status" value="1"/>
</dbReference>
<evidence type="ECO:0000259" key="1">
    <source>
        <dbReference type="Pfam" id="PF08241"/>
    </source>
</evidence>
<dbReference type="AlphaFoldDB" id="A0A4Y3WJD4"/>
<protein>
    <recommendedName>
        <fullName evidence="1">Methyltransferase type 11 domain-containing protein</fullName>
    </recommendedName>
</protein>
<sequence>MHILDALHGGDVRGWAEAPVRHLDPVVLPRVVDGRLHADPVGRGGAGAVVLLLALHRVIDVDAAFAELRYVLRPGGTLVVVTPSVAVRSVAELRWRGALRPVHRGPWRHRAALDDAGWLLSAADFAVLADDRLPLTLPLPDSAAARRAVDALPAAGLWPDLTPDVRDGLAAALTRRAGPGSRLPVPLRRFVARR</sequence>
<organism evidence="2 3">
    <name type="scientific">Pseudonocardia hydrocarbonoxydans</name>
    <dbReference type="NCBI Taxonomy" id="76726"/>
    <lineage>
        <taxon>Bacteria</taxon>
        <taxon>Bacillati</taxon>
        <taxon>Actinomycetota</taxon>
        <taxon>Actinomycetes</taxon>
        <taxon>Pseudonocardiales</taxon>
        <taxon>Pseudonocardiaceae</taxon>
        <taxon>Pseudonocardia</taxon>
    </lineage>
</organism>
<dbReference type="SUPFAM" id="SSF53335">
    <property type="entry name" value="S-adenosyl-L-methionine-dependent methyltransferases"/>
    <property type="match status" value="1"/>
</dbReference>
<dbReference type="EMBL" id="BJNG01000012">
    <property type="protein sequence ID" value="GEC19047.1"/>
    <property type="molecule type" value="Genomic_DNA"/>
</dbReference>